<keyword evidence="2" id="KW-1185">Reference proteome</keyword>
<evidence type="ECO:0000313" key="2">
    <source>
        <dbReference type="Proteomes" id="UP000053825"/>
    </source>
</evidence>
<protein>
    <submittedName>
        <fullName evidence="1">Uncharacterized protein</fullName>
    </submittedName>
</protein>
<evidence type="ECO:0000313" key="1">
    <source>
        <dbReference type="EMBL" id="KOC64523.1"/>
    </source>
</evidence>
<reference evidence="1 2" key="1">
    <citation type="submission" date="2015-07" db="EMBL/GenBank/DDBJ databases">
        <title>The genome of Habropoda laboriosa.</title>
        <authorList>
            <person name="Pan H."/>
            <person name="Kapheim K."/>
        </authorList>
    </citation>
    <scope>NUCLEOTIDE SEQUENCE [LARGE SCALE GENOMIC DNA]</scope>
    <source>
        <strain evidence="1">0110345459</strain>
    </source>
</reference>
<dbReference type="EMBL" id="KQ414668">
    <property type="protein sequence ID" value="KOC64523.1"/>
    <property type="molecule type" value="Genomic_DNA"/>
</dbReference>
<dbReference type="AlphaFoldDB" id="A0A0L7R0Z6"/>
<accession>A0A0L7R0Z6</accession>
<name>A0A0L7R0Z6_9HYME</name>
<dbReference type="Proteomes" id="UP000053825">
    <property type="component" value="Unassembled WGS sequence"/>
</dbReference>
<sequence length="67" mass="7788">MCITFRNRRTKKKRIARQLPSVLAKVDQEKTGFQPQNVEKNNTRPGCWLWRAGNRASRSRTNSLSLS</sequence>
<organism evidence="1 2">
    <name type="scientific">Habropoda laboriosa</name>
    <dbReference type="NCBI Taxonomy" id="597456"/>
    <lineage>
        <taxon>Eukaryota</taxon>
        <taxon>Metazoa</taxon>
        <taxon>Ecdysozoa</taxon>
        <taxon>Arthropoda</taxon>
        <taxon>Hexapoda</taxon>
        <taxon>Insecta</taxon>
        <taxon>Pterygota</taxon>
        <taxon>Neoptera</taxon>
        <taxon>Endopterygota</taxon>
        <taxon>Hymenoptera</taxon>
        <taxon>Apocrita</taxon>
        <taxon>Aculeata</taxon>
        <taxon>Apoidea</taxon>
        <taxon>Anthophila</taxon>
        <taxon>Apidae</taxon>
        <taxon>Habropoda</taxon>
    </lineage>
</organism>
<gene>
    <name evidence="1" type="ORF">WH47_11987</name>
</gene>
<proteinExistence type="predicted"/>